<feature type="non-terminal residue" evidence="1">
    <location>
        <position position="52"/>
    </location>
</feature>
<keyword evidence="2" id="KW-1185">Reference proteome</keyword>
<sequence length="52" mass="6104">PSKSNAENRDKAAENTIEQSGLRSTFRRMKTRVLHGYILAHIVSHTRDKRYY</sequence>
<protein>
    <submittedName>
        <fullName evidence="1">Uncharacterized protein</fullName>
    </submittedName>
</protein>
<dbReference type="Proteomes" id="UP001476798">
    <property type="component" value="Unassembled WGS sequence"/>
</dbReference>
<organism evidence="1 2">
    <name type="scientific">Goodea atripinnis</name>
    <dbReference type="NCBI Taxonomy" id="208336"/>
    <lineage>
        <taxon>Eukaryota</taxon>
        <taxon>Metazoa</taxon>
        <taxon>Chordata</taxon>
        <taxon>Craniata</taxon>
        <taxon>Vertebrata</taxon>
        <taxon>Euteleostomi</taxon>
        <taxon>Actinopterygii</taxon>
        <taxon>Neopterygii</taxon>
        <taxon>Teleostei</taxon>
        <taxon>Neoteleostei</taxon>
        <taxon>Acanthomorphata</taxon>
        <taxon>Ovalentaria</taxon>
        <taxon>Atherinomorphae</taxon>
        <taxon>Cyprinodontiformes</taxon>
        <taxon>Goodeidae</taxon>
        <taxon>Goodea</taxon>
    </lineage>
</organism>
<reference evidence="1 2" key="1">
    <citation type="submission" date="2021-06" db="EMBL/GenBank/DDBJ databases">
        <authorList>
            <person name="Palmer J.M."/>
        </authorList>
    </citation>
    <scope>NUCLEOTIDE SEQUENCE [LARGE SCALE GENOMIC DNA]</scope>
    <source>
        <strain evidence="1 2">GA_2019</strain>
        <tissue evidence="1">Muscle</tissue>
    </source>
</reference>
<comment type="caution">
    <text evidence="1">The sequence shown here is derived from an EMBL/GenBank/DDBJ whole genome shotgun (WGS) entry which is preliminary data.</text>
</comment>
<accession>A0ABV0N999</accession>
<dbReference type="EMBL" id="JAHRIO010030505">
    <property type="protein sequence ID" value="MEQ2167956.1"/>
    <property type="molecule type" value="Genomic_DNA"/>
</dbReference>
<gene>
    <name evidence="1" type="ORF">GOODEAATRI_009344</name>
</gene>
<evidence type="ECO:0000313" key="1">
    <source>
        <dbReference type="EMBL" id="MEQ2167956.1"/>
    </source>
</evidence>
<feature type="non-terminal residue" evidence="1">
    <location>
        <position position="1"/>
    </location>
</feature>
<evidence type="ECO:0000313" key="2">
    <source>
        <dbReference type="Proteomes" id="UP001476798"/>
    </source>
</evidence>
<name>A0ABV0N999_9TELE</name>
<proteinExistence type="predicted"/>